<organism evidence="8 9">
    <name type="scientific">Staurois parvus</name>
    <dbReference type="NCBI Taxonomy" id="386267"/>
    <lineage>
        <taxon>Eukaryota</taxon>
        <taxon>Metazoa</taxon>
        <taxon>Chordata</taxon>
        <taxon>Craniata</taxon>
        <taxon>Vertebrata</taxon>
        <taxon>Euteleostomi</taxon>
        <taxon>Amphibia</taxon>
        <taxon>Batrachia</taxon>
        <taxon>Anura</taxon>
        <taxon>Neobatrachia</taxon>
        <taxon>Ranoidea</taxon>
        <taxon>Ranidae</taxon>
        <taxon>Staurois</taxon>
    </lineage>
</organism>
<gene>
    <name evidence="8" type="ORF">SPARVUS_LOCUS1862514</name>
</gene>
<evidence type="ECO:0000313" key="9">
    <source>
        <dbReference type="Proteomes" id="UP001162483"/>
    </source>
</evidence>
<feature type="domain" description="C2H2-type" evidence="7">
    <location>
        <begin position="22"/>
        <end position="49"/>
    </location>
</feature>
<dbReference type="PANTHER" id="PTHR23234:SF10">
    <property type="entry name" value="RIKEN CDNA 6720489N17 GENE-RELATED"/>
    <property type="match status" value="1"/>
</dbReference>
<evidence type="ECO:0000256" key="2">
    <source>
        <dbReference type="ARBA" id="ARBA00022737"/>
    </source>
</evidence>
<sequence>MFFREVSVGNKHQRSHTQEKPFPDPECGKCFSRKYHLLHTSRSHTGEAVFLSAEVREVFFTKNTIFTPIRDLTQGEAVFLSRVCENDFFHTKSQSLHS</sequence>
<keyword evidence="4" id="KW-0862">Zinc</keyword>
<dbReference type="EMBL" id="CATNWA010001757">
    <property type="protein sequence ID" value="CAI9541113.1"/>
    <property type="molecule type" value="Genomic_DNA"/>
</dbReference>
<evidence type="ECO:0000256" key="4">
    <source>
        <dbReference type="ARBA" id="ARBA00022833"/>
    </source>
</evidence>
<name>A0ABN9AYI0_9NEOB</name>
<dbReference type="InterPro" id="IPR013087">
    <property type="entry name" value="Znf_C2H2_type"/>
</dbReference>
<keyword evidence="3 5" id="KW-0863">Zinc-finger</keyword>
<comment type="caution">
    <text evidence="8">The sequence shown here is derived from an EMBL/GenBank/DDBJ whole genome shotgun (WGS) entry which is preliminary data.</text>
</comment>
<dbReference type="InterPro" id="IPR050758">
    <property type="entry name" value="Znf_C2H2-type"/>
</dbReference>
<reference evidence="8" key="1">
    <citation type="submission" date="2023-05" db="EMBL/GenBank/DDBJ databases">
        <authorList>
            <person name="Stuckert A."/>
        </authorList>
    </citation>
    <scope>NUCLEOTIDE SEQUENCE</scope>
</reference>
<dbReference type="InterPro" id="IPR036236">
    <property type="entry name" value="Znf_C2H2_sf"/>
</dbReference>
<keyword evidence="9" id="KW-1185">Reference proteome</keyword>
<dbReference type="SUPFAM" id="SSF57667">
    <property type="entry name" value="beta-beta-alpha zinc fingers"/>
    <property type="match status" value="1"/>
</dbReference>
<dbReference type="PROSITE" id="PS50157">
    <property type="entry name" value="ZINC_FINGER_C2H2_2"/>
    <property type="match status" value="1"/>
</dbReference>
<dbReference type="Proteomes" id="UP001162483">
    <property type="component" value="Unassembled WGS sequence"/>
</dbReference>
<accession>A0ABN9AYI0</accession>
<feature type="region of interest" description="Disordered" evidence="6">
    <location>
        <begin position="1"/>
        <end position="23"/>
    </location>
</feature>
<proteinExistence type="predicted"/>
<evidence type="ECO:0000256" key="5">
    <source>
        <dbReference type="PROSITE-ProRule" id="PRU00042"/>
    </source>
</evidence>
<keyword evidence="1" id="KW-0479">Metal-binding</keyword>
<keyword evidence="2" id="KW-0677">Repeat</keyword>
<dbReference type="PANTHER" id="PTHR23234">
    <property type="entry name" value="ZNF44 PROTEIN"/>
    <property type="match status" value="1"/>
</dbReference>
<evidence type="ECO:0000256" key="3">
    <source>
        <dbReference type="ARBA" id="ARBA00022771"/>
    </source>
</evidence>
<protein>
    <recommendedName>
        <fullName evidence="7">C2H2-type domain-containing protein</fullName>
    </recommendedName>
</protein>
<dbReference type="Gene3D" id="3.30.160.60">
    <property type="entry name" value="Classic Zinc Finger"/>
    <property type="match status" value="1"/>
</dbReference>
<evidence type="ECO:0000256" key="6">
    <source>
        <dbReference type="SAM" id="MobiDB-lite"/>
    </source>
</evidence>
<evidence type="ECO:0000313" key="8">
    <source>
        <dbReference type="EMBL" id="CAI9541113.1"/>
    </source>
</evidence>
<evidence type="ECO:0000259" key="7">
    <source>
        <dbReference type="PROSITE" id="PS50157"/>
    </source>
</evidence>
<evidence type="ECO:0000256" key="1">
    <source>
        <dbReference type="ARBA" id="ARBA00022723"/>
    </source>
</evidence>